<dbReference type="Proteomes" id="UP000019380">
    <property type="component" value="Unassembled WGS sequence"/>
</dbReference>
<accession>D4VH25</accession>
<evidence type="ECO:0000313" key="3">
    <source>
        <dbReference type="Proteomes" id="UP000019380"/>
    </source>
</evidence>
<keyword evidence="1" id="KW-0472">Membrane</keyword>
<evidence type="ECO:0000256" key="1">
    <source>
        <dbReference type="SAM" id="Phobius"/>
    </source>
</evidence>
<organism evidence="2 3">
    <name type="scientific">Bacteroides xylanisolvens SD CC 1b</name>
    <dbReference type="NCBI Taxonomy" id="702447"/>
    <lineage>
        <taxon>Bacteria</taxon>
        <taxon>Pseudomonadati</taxon>
        <taxon>Bacteroidota</taxon>
        <taxon>Bacteroidia</taxon>
        <taxon>Bacteroidales</taxon>
        <taxon>Bacteroidaceae</taxon>
        <taxon>Bacteroides</taxon>
    </lineage>
</organism>
<dbReference type="EMBL" id="CBXG010000030">
    <property type="protein sequence ID" value="CDM05120.1"/>
    <property type="molecule type" value="Genomic_DNA"/>
</dbReference>
<keyword evidence="1" id="KW-0812">Transmembrane</keyword>
<reference evidence="2 3" key="1">
    <citation type="submission" date="2013-12" db="EMBL/GenBank/DDBJ databases">
        <title>Improved hybrid genome assemblies of Bacteroides xylanisolvens SD CC 1b and Bacteroides xylanisolvens SD CC 2a using Illumina and 454 Sequencing.</title>
        <authorList>
            <person name="Ramaraj T."/>
            <person name="Sundararajan A."/>
            <person name="Mudge J."/>
            <person name="Schilkey F.D."/>
            <person name="Delvecchio V."/>
            <person name="Donlon M."/>
            <person name="Ziemer C."/>
        </authorList>
    </citation>
    <scope>NUCLEOTIDE SEQUENCE [LARGE SCALE GENOMIC DNA]</scope>
</reference>
<sequence>MHTLSDAAAKVVHEWLFVQIFFGWNGGVLNGMVVFGLYWGL</sequence>
<evidence type="ECO:0000313" key="2">
    <source>
        <dbReference type="EMBL" id="CDM05120.1"/>
    </source>
</evidence>
<dbReference type="AlphaFoldDB" id="D4VH25"/>
<gene>
    <name evidence="2" type="ORF">BN890_27090</name>
</gene>
<feature type="transmembrane region" description="Helical" evidence="1">
    <location>
        <begin position="15"/>
        <end position="39"/>
    </location>
</feature>
<name>D4VH25_9BACE</name>
<protein>
    <submittedName>
        <fullName evidence="2">Uncharacterized protein</fullName>
    </submittedName>
</protein>
<comment type="caution">
    <text evidence="2">The sequence shown here is derived from an EMBL/GenBank/DDBJ whole genome shotgun (WGS) entry which is preliminary data.</text>
</comment>
<keyword evidence="1" id="KW-1133">Transmembrane helix</keyword>
<proteinExistence type="predicted"/>